<feature type="transmembrane region" description="Helical" evidence="1">
    <location>
        <begin position="5"/>
        <end position="23"/>
    </location>
</feature>
<dbReference type="SMART" id="SM00703">
    <property type="entry name" value="NRF"/>
    <property type="match status" value="1"/>
</dbReference>
<feature type="transmembrane region" description="Helical" evidence="1">
    <location>
        <begin position="387"/>
        <end position="407"/>
    </location>
</feature>
<reference evidence="3 4" key="1">
    <citation type="submission" date="2017-07" db="EMBL/GenBank/DDBJ databases">
        <authorList>
            <person name="Talla V."/>
            <person name="Backstrom N."/>
        </authorList>
    </citation>
    <scope>NUCLEOTIDE SEQUENCE [LARGE SCALE GENOMIC DNA]</scope>
</reference>
<dbReference type="AlphaFoldDB" id="A0A5E4QIK9"/>
<evidence type="ECO:0000313" key="3">
    <source>
        <dbReference type="EMBL" id="VVC98131.1"/>
    </source>
</evidence>
<keyword evidence="1" id="KW-1133">Transmembrane helix</keyword>
<protein>
    <recommendedName>
        <fullName evidence="2">Nose resistant-to-fluoxetine protein N-terminal domain-containing protein</fullName>
    </recommendedName>
</protein>
<dbReference type="InterPro" id="IPR052728">
    <property type="entry name" value="O2_lipid_transport_reg"/>
</dbReference>
<feature type="transmembrane region" description="Helical" evidence="1">
    <location>
        <begin position="451"/>
        <end position="470"/>
    </location>
</feature>
<dbReference type="GO" id="GO:0016747">
    <property type="term" value="F:acyltransferase activity, transferring groups other than amino-acyl groups"/>
    <property type="evidence" value="ECO:0007669"/>
    <property type="project" value="InterPro"/>
</dbReference>
<dbReference type="EMBL" id="FZQP02003390">
    <property type="protein sequence ID" value="VVC98131.1"/>
    <property type="molecule type" value="Genomic_DNA"/>
</dbReference>
<name>A0A5E4QIK9_9NEOP</name>
<evidence type="ECO:0000256" key="1">
    <source>
        <dbReference type="SAM" id="Phobius"/>
    </source>
</evidence>
<feature type="transmembrane region" description="Helical" evidence="1">
    <location>
        <begin position="532"/>
        <end position="548"/>
    </location>
</feature>
<dbReference type="InterPro" id="IPR006621">
    <property type="entry name" value="Nose-resist-to-fluoxetine_N"/>
</dbReference>
<gene>
    <name evidence="3" type="ORF">LSINAPIS_LOCUS9266</name>
</gene>
<evidence type="ECO:0000259" key="2">
    <source>
        <dbReference type="SMART" id="SM00703"/>
    </source>
</evidence>
<accession>A0A5E4QIK9</accession>
<keyword evidence="4" id="KW-1185">Reference proteome</keyword>
<dbReference type="InterPro" id="IPR002656">
    <property type="entry name" value="Acyl_transf_3_dom"/>
</dbReference>
<dbReference type="Pfam" id="PF01757">
    <property type="entry name" value="Acyl_transf_3"/>
    <property type="match status" value="1"/>
</dbReference>
<dbReference type="Proteomes" id="UP000324832">
    <property type="component" value="Unassembled WGS sequence"/>
</dbReference>
<proteinExistence type="predicted"/>
<evidence type="ECO:0000313" key="4">
    <source>
        <dbReference type="Proteomes" id="UP000324832"/>
    </source>
</evidence>
<feature type="transmembrane region" description="Helical" evidence="1">
    <location>
        <begin position="637"/>
        <end position="654"/>
    </location>
</feature>
<dbReference type="Pfam" id="PF20146">
    <property type="entry name" value="NRF"/>
    <property type="match status" value="1"/>
</dbReference>
<feature type="transmembrane region" description="Helical" evidence="1">
    <location>
        <begin position="304"/>
        <end position="323"/>
    </location>
</feature>
<organism evidence="3 4">
    <name type="scientific">Leptidea sinapis</name>
    <dbReference type="NCBI Taxonomy" id="189913"/>
    <lineage>
        <taxon>Eukaryota</taxon>
        <taxon>Metazoa</taxon>
        <taxon>Ecdysozoa</taxon>
        <taxon>Arthropoda</taxon>
        <taxon>Hexapoda</taxon>
        <taxon>Insecta</taxon>
        <taxon>Pterygota</taxon>
        <taxon>Neoptera</taxon>
        <taxon>Endopterygota</taxon>
        <taxon>Lepidoptera</taxon>
        <taxon>Glossata</taxon>
        <taxon>Ditrysia</taxon>
        <taxon>Papilionoidea</taxon>
        <taxon>Pieridae</taxon>
        <taxon>Dismorphiinae</taxon>
        <taxon>Leptidea</taxon>
    </lineage>
</organism>
<feature type="transmembrane region" description="Helical" evidence="1">
    <location>
        <begin position="666"/>
        <end position="689"/>
    </location>
</feature>
<keyword evidence="1" id="KW-0812">Transmembrane</keyword>
<dbReference type="PANTHER" id="PTHR11161">
    <property type="entry name" value="O-ACYLTRANSFERASE"/>
    <property type="match status" value="1"/>
</dbReference>
<feature type="transmembrane region" description="Helical" evidence="1">
    <location>
        <begin position="603"/>
        <end position="625"/>
    </location>
</feature>
<feature type="transmembrane region" description="Helical" evidence="1">
    <location>
        <begin position="343"/>
        <end position="366"/>
    </location>
</feature>
<dbReference type="PANTHER" id="PTHR11161:SF71">
    <property type="entry name" value="NOSE RESISTANT-TO-FLUOXETINE PROTEIN N-TERMINAL DOMAIN-CONTAINING PROTEIN"/>
    <property type="match status" value="1"/>
</dbReference>
<feature type="domain" description="Nose resistant-to-fluoxetine protein N-terminal" evidence="2">
    <location>
        <begin position="84"/>
        <end position="239"/>
    </location>
</feature>
<feature type="transmembrane region" description="Helical" evidence="1">
    <location>
        <begin position="560"/>
        <end position="583"/>
    </location>
</feature>
<feature type="transmembrane region" description="Helical" evidence="1">
    <location>
        <begin position="250"/>
        <end position="270"/>
    </location>
</feature>
<sequence>MKNIITYFIVLQCVVFIYCSVLLSNKNGDSARPIGQNDAGNSSENKLSANKGNGLEKTFQFNGSNIYLEDVLFALKNQNWTEEEKPCLDQTVLWLRALQNFTLWAVWDWDAISSEPQGLLFGSRFHLGNFDECMNAPWHNDRPELRTQYCLADITLHRTDNPIKKRISDPYDPYQSALNVIEHESIFRRPLNQLTWGVCVPAVCHRNSVVRLMGILLAHSHLGTAGLKANVAVPDQCQKAGEDREYDIQFYAFMVLFSFLAAITLVCTFLNRKGSYLKTPFTKAWDLQENARDILTVKTDGLEILYGIRFLNMCLIVICHQIGMSNGGPTSDGYLIDKKASSVLGLLFLHEDLAVDTFFVLSGLLTALNIRRLKVNINLLLLFLRRYIRLVVAYALVIFYVSAVYPYTGSGPLWNRAVAQDTMQCRKNWWLSLLMLGNYVDTDNMCLVVSWYIPCDFHFFVVTVSMYFLYRRFPVASQLLFGAMTVAAVVTPGIINYMYNLPPLQMFTYDFLSNPRGPKQFHLTYIKSHTRYAAYLVGFFTGCIFEKYSKDTTKRISQKWAVIGACLGFTMMMVAETTGPPFLWRGYTALESAVYAAFNRPTWACGCAIFILSCVFGYVPLVNSFLSWYPWVPLSRLSYGLYVVHSIIILRNVFVARNAPHNDSFVSITTCLGVIVTGSFVAFVIFLLAEAPLNNLITVALKSRVKMPQRVSKPTLEGQANTKFKREANDGYLNDNLPPIVHIDSSKM</sequence>
<keyword evidence="1" id="KW-0472">Membrane</keyword>
<feature type="transmembrane region" description="Helical" evidence="1">
    <location>
        <begin position="479"/>
        <end position="499"/>
    </location>
</feature>